<dbReference type="GO" id="GO:0016042">
    <property type="term" value="P:lipid catabolic process"/>
    <property type="evidence" value="ECO:0007669"/>
    <property type="project" value="UniProtKB-UniRule"/>
</dbReference>
<reference evidence="9" key="1">
    <citation type="submission" date="2017-06" db="EMBL/GenBank/DDBJ databases">
        <title>Genome analysis of Fimbriiglobus ruber SP5, the first member of the order Planctomycetales with confirmed chitinolytic capability.</title>
        <authorList>
            <person name="Ravin N.V."/>
            <person name="Rakitin A.L."/>
            <person name="Ivanova A.A."/>
            <person name="Beletsky A.V."/>
            <person name="Kulichevskaya I.S."/>
            <person name="Mardanov A.V."/>
            <person name="Dedysh S.N."/>
        </authorList>
    </citation>
    <scope>NUCLEOTIDE SEQUENCE [LARGE SCALE GENOMIC DNA]</scope>
    <source>
        <strain evidence="9">SP5</strain>
    </source>
</reference>
<evidence type="ECO:0000256" key="2">
    <source>
        <dbReference type="ARBA" id="ARBA00022963"/>
    </source>
</evidence>
<evidence type="ECO:0000256" key="5">
    <source>
        <dbReference type="SAM" id="MobiDB-lite"/>
    </source>
</evidence>
<feature type="short sequence motif" description="DGA/G" evidence="4">
    <location>
        <begin position="279"/>
        <end position="281"/>
    </location>
</feature>
<evidence type="ECO:0000313" key="8">
    <source>
        <dbReference type="EMBL" id="OWK43081.1"/>
    </source>
</evidence>
<name>A0A225DP49_9BACT</name>
<dbReference type="Gene3D" id="3.40.1090.10">
    <property type="entry name" value="Cytosolic phospholipase A2 catalytic domain"/>
    <property type="match status" value="1"/>
</dbReference>
<proteinExistence type="predicted"/>
<keyword evidence="9" id="KW-1185">Reference proteome</keyword>
<sequence>MTRRCALATVVLAVMTTAAVGCGPFRFFQRFRNDNQPPVTKDSDAPQNPAVPPREVDDSPLKPVQDMLPPRPVLSGPLLRPEPETIPLEPAVLPRRPQTILALSGGGSYGAFTAGVLNGWSRTSNRPEFDVVTGVSTGALISPLAFMGSAHDFEMKKYYTEVQQRDVFAMRFWATIPFRDAVATAAPLRRIVASQVTEEMVRDIAAEHKKGRRLYVATTHLEGRRSVVWDIGAIACKGGDARQLICDVLIASSAVPGIFPPVPIHVQVDGKEVTELHVDGGVTAPIFVPPAVLEEAGKGQNRATLYVIIAGKEFPEPSRVRPRVLKVLSASGGALLYSHARRDVSNLYHMAKLSGVAFRAVSLRPDYPLEESAIEFDQNAMNKLFVEGVKVGVAGPVWVTEPPDRGPGEPAEIRTGPRFRSAP</sequence>
<evidence type="ECO:0000256" key="6">
    <source>
        <dbReference type="SAM" id="SignalP"/>
    </source>
</evidence>
<keyword evidence="6" id="KW-0732">Signal</keyword>
<feature type="active site" description="Nucleophile" evidence="4">
    <location>
        <position position="136"/>
    </location>
</feature>
<evidence type="ECO:0000256" key="1">
    <source>
        <dbReference type="ARBA" id="ARBA00022801"/>
    </source>
</evidence>
<feature type="chain" id="PRO_5013144129" evidence="6">
    <location>
        <begin position="22"/>
        <end position="423"/>
    </location>
</feature>
<protein>
    <submittedName>
        <fullName evidence="8">Putative lipoprotein</fullName>
    </submittedName>
</protein>
<dbReference type="PANTHER" id="PTHR14226:SF74">
    <property type="entry name" value="BLR4684 PROTEIN"/>
    <property type="match status" value="1"/>
</dbReference>
<dbReference type="Proteomes" id="UP000214646">
    <property type="component" value="Unassembled WGS sequence"/>
</dbReference>
<keyword evidence="3 4" id="KW-0443">Lipid metabolism</keyword>
<feature type="short sequence motif" description="GXSXG" evidence="4">
    <location>
        <begin position="134"/>
        <end position="138"/>
    </location>
</feature>
<dbReference type="SUPFAM" id="SSF52151">
    <property type="entry name" value="FabD/lysophospholipase-like"/>
    <property type="match status" value="1"/>
</dbReference>
<dbReference type="GO" id="GO:0016787">
    <property type="term" value="F:hydrolase activity"/>
    <property type="evidence" value="ECO:0007669"/>
    <property type="project" value="UniProtKB-UniRule"/>
</dbReference>
<dbReference type="EMBL" id="NIDE01000004">
    <property type="protein sequence ID" value="OWK43081.1"/>
    <property type="molecule type" value="Genomic_DNA"/>
</dbReference>
<feature type="signal peptide" evidence="6">
    <location>
        <begin position="1"/>
        <end position="21"/>
    </location>
</feature>
<feature type="short sequence motif" description="GXGXXG" evidence="4">
    <location>
        <begin position="105"/>
        <end position="110"/>
    </location>
</feature>
<dbReference type="InterPro" id="IPR016035">
    <property type="entry name" value="Acyl_Trfase/lysoPLipase"/>
</dbReference>
<comment type="caution">
    <text evidence="8">The sequence shown here is derived from an EMBL/GenBank/DDBJ whole genome shotgun (WGS) entry which is preliminary data.</text>
</comment>
<dbReference type="PROSITE" id="PS51635">
    <property type="entry name" value="PNPLA"/>
    <property type="match status" value="1"/>
</dbReference>
<feature type="region of interest" description="Disordered" evidence="5">
    <location>
        <begin position="33"/>
        <end position="81"/>
    </location>
</feature>
<dbReference type="Pfam" id="PF01734">
    <property type="entry name" value="Patatin"/>
    <property type="match status" value="1"/>
</dbReference>
<keyword evidence="2 4" id="KW-0442">Lipid degradation</keyword>
<feature type="region of interest" description="Disordered" evidence="5">
    <location>
        <begin position="400"/>
        <end position="423"/>
    </location>
</feature>
<dbReference type="PANTHER" id="PTHR14226">
    <property type="entry name" value="NEUROPATHY TARGET ESTERASE/SWISS CHEESE D.MELANOGASTER"/>
    <property type="match status" value="1"/>
</dbReference>
<dbReference type="InterPro" id="IPR050301">
    <property type="entry name" value="NTE"/>
</dbReference>
<evidence type="ECO:0000256" key="4">
    <source>
        <dbReference type="PROSITE-ProRule" id="PRU01161"/>
    </source>
</evidence>
<evidence type="ECO:0000259" key="7">
    <source>
        <dbReference type="PROSITE" id="PS51635"/>
    </source>
</evidence>
<dbReference type="AlphaFoldDB" id="A0A225DP49"/>
<evidence type="ECO:0000313" key="9">
    <source>
        <dbReference type="Proteomes" id="UP000214646"/>
    </source>
</evidence>
<gene>
    <name evidence="8" type="ORF">FRUB_02680</name>
</gene>
<dbReference type="RefSeq" id="WP_161967359.1">
    <property type="nucleotide sequence ID" value="NZ_NIDE01000004.1"/>
</dbReference>
<dbReference type="PROSITE" id="PS51257">
    <property type="entry name" value="PROKAR_LIPOPROTEIN"/>
    <property type="match status" value="1"/>
</dbReference>
<accession>A0A225DP49</accession>
<organism evidence="8 9">
    <name type="scientific">Fimbriiglobus ruber</name>
    <dbReference type="NCBI Taxonomy" id="1908690"/>
    <lineage>
        <taxon>Bacteria</taxon>
        <taxon>Pseudomonadati</taxon>
        <taxon>Planctomycetota</taxon>
        <taxon>Planctomycetia</taxon>
        <taxon>Gemmatales</taxon>
        <taxon>Gemmataceae</taxon>
        <taxon>Fimbriiglobus</taxon>
    </lineage>
</organism>
<feature type="domain" description="PNPLA" evidence="7">
    <location>
        <begin position="101"/>
        <end position="292"/>
    </location>
</feature>
<feature type="active site" description="Proton acceptor" evidence="4">
    <location>
        <position position="279"/>
    </location>
</feature>
<dbReference type="OrthoDB" id="213032at2"/>
<keyword evidence="8" id="KW-0449">Lipoprotein</keyword>
<evidence type="ECO:0000256" key="3">
    <source>
        <dbReference type="ARBA" id="ARBA00023098"/>
    </source>
</evidence>
<dbReference type="InterPro" id="IPR002641">
    <property type="entry name" value="PNPLA_dom"/>
</dbReference>
<keyword evidence="1 4" id="KW-0378">Hydrolase</keyword>